<dbReference type="GO" id="GO:0004808">
    <property type="term" value="F:tRNA (5-methylaminomethyl-2-thiouridylate)(34)-methyltransferase activity"/>
    <property type="evidence" value="ECO:0007669"/>
    <property type="project" value="InterPro"/>
</dbReference>
<dbReference type="Pfam" id="PF05430">
    <property type="entry name" value="Methyltransf_30"/>
    <property type="match status" value="1"/>
</dbReference>
<dbReference type="InterPro" id="IPR008471">
    <property type="entry name" value="MnmC-like_methylTransf"/>
</dbReference>
<accession>A0A495J0W0</accession>
<name>A0A495J0W0_9SPHI</name>
<evidence type="ECO:0000313" key="3">
    <source>
        <dbReference type="Proteomes" id="UP000268007"/>
    </source>
</evidence>
<dbReference type="Proteomes" id="UP000268007">
    <property type="component" value="Unassembled WGS sequence"/>
</dbReference>
<dbReference type="Gene3D" id="3.40.50.150">
    <property type="entry name" value="Vaccinia Virus protein VP39"/>
    <property type="match status" value="1"/>
</dbReference>
<evidence type="ECO:0000259" key="1">
    <source>
        <dbReference type="Pfam" id="PF05430"/>
    </source>
</evidence>
<keyword evidence="3" id="KW-1185">Reference proteome</keyword>
<protein>
    <submittedName>
        <fullName evidence="2">tRNA U34 5-methylaminomethyl-2-thiouridine-forming methyltransferase MnmC</fullName>
    </submittedName>
</protein>
<dbReference type="GO" id="GO:0016645">
    <property type="term" value="F:oxidoreductase activity, acting on the CH-NH group of donors"/>
    <property type="evidence" value="ECO:0007669"/>
    <property type="project" value="InterPro"/>
</dbReference>
<comment type="caution">
    <text evidence="2">The sequence shown here is derived from an EMBL/GenBank/DDBJ whole genome shotgun (WGS) entry which is preliminary data.</text>
</comment>
<dbReference type="NCBIfam" id="NF033855">
    <property type="entry name" value="tRNA_MNMC2"/>
    <property type="match status" value="1"/>
</dbReference>
<dbReference type="SUPFAM" id="SSF53335">
    <property type="entry name" value="S-adenosyl-L-methionine-dependent methyltransferases"/>
    <property type="match status" value="1"/>
</dbReference>
<dbReference type="PANTHER" id="PTHR39963">
    <property type="entry name" value="SLL0983 PROTEIN"/>
    <property type="match status" value="1"/>
</dbReference>
<keyword evidence="2" id="KW-0808">Transferase</keyword>
<evidence type="ECO:0000313" key="2">
    <source>
        <dbReference type="EMBL" id="RKR82615.1"/>
    </source>
</evidence>
<dbReference type="CDD" id="cd02440">
    <property type="entry name" value="AdoMet_MTases"/>
    <property type="match status" value="1"/>
</dbReference>
<dbReference type="InterPro" id="IPR047785">
    <property type="entry name" value="tRNA_MNMC2"/>
</dbReference>
<organism evidence="2 3">
    <name type="scientific">Mucilaginibacter gracilis</name>
    <dbReference type="NCBI Taxonomy" id="423350"/>
    <lineage>
        <taxon>Bacteria</taxon>
        <taxon>Pseudomonadati</taxon>
        <taxon>Bacteroidota</taxon>
        <taxon>Sphingobacteriia</taxon>
        <taxon>Sphingobacteriales</taxon>
        <taxon>Sphingobacteriaceae</taxon>
        <taxon>Mucilaginibacter</taxon>
    </lineage>
</organism>
<dbReference type="PANTHER" id="PTHR39963:SF1">
    <property type="entry name" value="MNMC-LIKE METHYLTRANSFERASE DOMAIN-CONTAINING PROTEIN"/>
    <property type="match status" value="1"/>
</dbReference>
<gene>
    <name evidence="2" type="ORF">BDD43_2800</name>
</gene>
<proteinExistence type="predicted"/>
<sequence>MIYETSTMNKRMTNEPLNFVTTADGSKTIYNPQVGENYHSRNGALQESEHVFLNSGLKHFLADKTVNEVSVLEVGFGTGLNFLLTANYCTGHNIKLNYIGIEAYPLEQDMIAQTGYGQYINDALWQSFVSQYGQSLLGAVQLNAEVQLHTAHSPLTDFDTTQQFDVIYFDAFASANQPEMWSEEAIHHTAQYLKPGGVFVTYAITGNLKRQLKALGFKIEKAPGAAGKREMLRATKPAN</sequence>
<dbReference type="AlphaFoldDB" id="A0A495J0W0"/>
<dbReference type="InterPro" id="IPR029063">
    <property type="entry name" value="SAM-dependent_MTases_sf"/>
</dbReference>
<dbReference type="GO" id="GO:0032259">
    <property type="term" value="P:methylation"/>
    <property type="evidence" value="ECO:0007669"/>
    <property type="project" value="UniProtKB-KW"/>
</dbReference>
<dbReference type="EMBL" id="RBKU01000001">
    <property type="protein sequence ID" value="RKR82615.1"/>
    <property type="molecule type" value="Genomic_DNA"/>
</dbReference>
<reference evidence="2 3" key="1">
    <citation type="submission" date="2018-10" db="EMBL/GenBank/DDBJ databases">
        <title>Genomic Encyclopedia of Archaeal and Bacterial Type Strains, Phase II (KMG-II): from individual species to whole genera.</title>
        <authorList>
            <person name="Goeker M."/>
        </authorList>
    </citation>
    <scope>NUCLEOTIDE SEQUENCE [LARGE SCALE GENOMIC DNA]</scope>
    <source>
        <strain evidence="2 3">DSM 18602</strain>
    </source>
</reference>
<feature type="domain" description="MnmC-like methyltransferase" evidence="1">
    <location>
        <begin position="138"/>
        <end position="237"/>
    </location>
</feature>
<keyword evidence="2" id="KW-0489">Methyltransferase</keyword>